<dbReference type="InterPro" id="IPR047197">
    <property type="entry name" value="THYN1-like_EVE"/>
</dbReference>
<dbReference type="RefSeq" id="WP_380595437.1">
    <property type="nucleotide sequence ID" value="NZ_JBHSDU010000002.1"/>
</dbReference>
<dbReference type="InterPro" id="IPR015947">
    <property type="entry name" value="PUA-like_sf"/>
</dbReference>
<sequence length="157" mass="18028">MNYWLMKSEPSVFGIEQLAKAKNSTTGWDGVRNFQARNYLKEMKQGDLVFFYHSSCEIPGIAGVAAVQREAYPDPTQFDKKNDHYDAASDPSSPRWLMVDVKLVRKFDRVIALDELRKHADGKLKDMIVLKRGNRLSITPVTKSEWSFIESLERASR</sequence>
<evidence type="ECO:0000313" key="3">
    <source>
        <dbReference type="Proteomes" id="UP001595904"/>
    </source>
</evidence>
<dbReference type="Pfam" id="PF01878">
    <property type="entry name" value="EVE"/>
    <property type="match status" value="1"/>
</dbReference>
<keyword evidence="3" id="KW-1185">Reference proteome</keyword>
<comment type="caution">
    <text evidence="2">The sequence shown here is derived from an EMBL/GenBank/DDBJ whole genome shotgun (WGS) entry which is preliminary data.</text>
</comment>
<reference evidence="3" key="1">
    <citation type="journal article" date="2019" name="Int. J. Syst. Evol. Microbiol.">
        <title>The Global Catalogue of Microorganisms (GCM) 10K type strain sequencing project: providing services to taxonomists for standard genome sequencing and annotation.</title>
        <authorList>
            <consortium name="The Broad Institute Genomics Platform"/>
            <consortium name="The Broad Institute Genome Sequencing Center for Infectious Disease"/>
            <person name="Wu L."/>
            <person name="Ma J."/>
        </authorList>
    </citation>
    <scope>NUCLEOTIDE SEQUENCE [LARGE SCALE GENOMIC DNA]</scope>
    <source>
        <strain evidence="3">CGMCC 1.10759</strain>
    </source>
</reference>
<dbReference type="InterPro" id="IPR052181">
    <property type="entry name" value="5hmC_binding"/>
</dbReference>
<dbReference type="CDD" id="cd21133">
    <property type="entry name" value="EVE"/>
    <property type="match status" value="1"/>
</dbReference>
<dbReference type="InterPro" id="IPR002740">
    <property type="entry name" value="EVE_domain"/>
</dbReference>
<evidence type="ECO:0000259" key="1">
    <source>
        <dbReference type="Pfam" id="PF01878"/>
    </source>
</evidence>
<dbReference type="Gene3D" id="3.10.590.10">
    <property type="entry name" value="ph1033 like domains"/>
    <property type="match status" value="1"/>
</dbReference>
<organism evidence="2 3">
    <name type="scientific">Steroidobacter flavus</name>
    <dbReference type="NCBI Taxonomy" id="1842136"/>
    <lineage>
        <taxon>Bacteria</taxon>
        <taxon>Pseudomonadati</taxon>
        <taxon>Pseudomonadota</taxon>
        <taxon>Gammaproteobacteria</taxon>
        <taxon>Steroidobacterales</taxon>
        <taxon>Steroidobacteraceae</taxon>
        <taxon>Steroidobacter</taxon>
    </lineage>
</organism>
<dbReference type="Proteomes" id="UP001595904">
    <property type="component" value="Unassembled WGS sequence"/>
</dbReference>
<dbReference type="PANTHER" id="PTHR14087:SF7">
    <property type="entry name" value="THYMOCYTE NUCLEAR PROTEIN 1"/>
    <property type="match status" value="1"/>
</dbReference>
<feature type="domain" description="EVE" evidence="1">
    <location>
        <begin position="2"/>
        <end position="151"/>
    </location>
</feature>
<dbReference type="EMBL" id="JBHSDU010000002">
    <property type="protein sequence ID" value="MFC4308337.1"/>
    <property type="molecule type" value="Genomic_DNA"/>
</dbReference>
<evidence type="ECO:0000313" key="2">
    <source>
        <dbReference type="EMBL" id="MFC4308337.1"/>
    </source>
</evidence>
<gene>
    <name evidence="2" type="ORF">ACFPN2_04520</name>
</gene>
<protein>
    <submittedName>
        <fullName evidence="2">EVE domain-containing protein</fullName>
    </submittedName>
</protein>
<accession>A0ABV8SN84</accession>
<dbReference type="PANTHER" id="PTHR14087">
    <property type="entry name" value="THYMOCYTE NUCLEAR PROTEIN 1"/>
    <property type="match status" value="1"/>
</dbReference>
<dbReference type="SUPFAM" id="SSF88697">
    <property type="entry name" value="PUA domain-like"/>
    <property type="match status" value="1"/>
</dbReference>
<proteinExistence type="predicted"/>
<name>A0ABV8SN84_9GAMM</name>